<evidence type="ECO:0000256" key="1">
    <source>
        <dbReference type="SAM" id="Coils"/>
    </source>
</evidence>
<feature type="coiled-coil region" evidence="1">
    <location>
        <begin position="45"/>
        <end position="72"/>
    </location>
</feature>
<reference evidence="4" key="1">
    <citation type="submission" date="2016-05" db="EMBL/GenBank/DDBJ databases">
        <authorList>
            <person name="Naeem Raeece"/>
        </authorList>
    </citation>
    <scope>NUCLEOTIDE SEQUENCE [LARGE SCALE GENOMIC DNA]</scope>
</reference>
<sequence length="346" mass="41216">MNFPECKFSDDSQVKEIYQEIDKICDVDSANQKCLTENQDVWEYCSRVADKLKNLRNTLNEILKKNHSLSNGTSSDVNVEDVKKHCICLKQSFYNKLIKNVKKQKDVYERVRACKSDIKDKINSFSSNLCTFRNLNIREIERIKKIFYFYLFYYIKIMDFTVDQESKHQEYFKKGFYEHCNSITECLNNKSNSAYCEEFKEYHKKYNAFKVFLESLISYAKKVDDLALSEECILSERLLNERYLFELREEIERIRSRYLPTNYRTTAITVVFLFIGTVIGVFLILYYFFGITSRILLSHIRKTRNKETHTNVDDETEYNSLFTSENLENNSKRKGYSISYKSTNYS</sequence>
<evidence type="ECO:0000313" key="4">
    <source>
        <dbReference type="Proteomes" id="UP000078546"/>
    </source>
</evidence>
<dbReference type="EMBL" id="FLQV01003489">
    <property type="protein sequence ID" value="SBT02526.1"/>
    <property type="molecule type" value="Genomic_DNA"/>
</dbReference>
<evidence type="ECO:0000256" key="2">
    <source>
        <dbReference type="SAM" id="Phobius"/>
    </source>
</evidence>
<keyword evidence="2" id="KW-0812">Transmembrane</keyword>
<protein>
    <submittedName>
        <fullName evidence="3">PIR Superfamily Protein</fullName>
    </submittedName>
</protein>
<dbReference type="AlphaFoldDB" id="A0A1A8XBF1"/>
<keyword evidence="2" id="KW-1133">Transmembrane helix</keyword>
<feature type="transmembrane region" description="Helical" evidence="2">
    <location>
        <begin position="267"/>
        <end position="289"/>
    </location>
</feature>
<gene>
    <name evidence="3" type="ORF">POVCU1_077930</name>
</gene>
<dbReference type="Proteomes" id="UP000078546">
    <property type="component" value="Unassembled WGS sequence"/>
</dbReference>
<proteinExistence type="predicted"/>
<accession>A0A1A8XBF1</accession>
<evidence type="ECO:0000313" key="3">
    <source>
        <dbReference type="EMBL" id="SBT02526.1"/>
    </source>
</evidence>
<name>A0A1A8XBF1_PLAOA</name>
<organism evidence="3 4">
    <name type="scientific">Plasmodium ovale curtisi</name>
    <dbReference type="NCBI Taxonomy" id="864141"/>
    <lineage>
        <taxon>Eukaryota</taxon>
        <taxon>Sar</taxon>
        <taxon>Alveolata</taxon>
        <taxon>Apicomplexa</taxon>
        <taxon>Aconoidasida</taxon>
        <taxon>Haemosporida</taxon>
        <taxon>Plasmodiidae</taxon>
        <taxon>Plasmodium</taxon>
        <taxon>Plasmodium (Plasmodium)</taxon>
    </lineage>
</organism>
<keyword evidence="2" id="KW-0472">Membrane</keyword>
<keyword evidence="1" id="KW-0175">Coiled coil</keyword>